<evidence type="ECO:0000313" key="6">
    <source>
        <dbReference type="Proteomes" id="UP001187531"/>
    </source>
</evidence>
<dbReference type="Gene3D" id="2.60.40.790">
    <property type="match status" value="1"/>
</dbReference>
<dbReference type="InterPro" id="IPR038765">
    <property type="entry name" value="Papain-like_cys_pep_sf"/>
</dbReference>
<comment type="catalytic activity">
    <reaction evidence="1 2">
        <text>Thiol-dependent hydrolysis of ester, thioester, amide, peptide and isopeptide bonds formed by the C-terminal Gly of ubiquitin (a 76-residue protein attached to proteins as an intracellular targeting signal).</text>
        <dbReference type="EC" id="3.4.19.12"/>
    </reaction>
</comment>
<keyword evidence="2" id="KW-0833">Ubl conjugation pathway</keyword>
<dbReference type="InterPro" id="IPR007052">
    <property type="entry name" value="CS_dom"/>
</dbReference>
<dbReference type="EMBL" id="JAVRJZ010001049">
    <property type="protein sequence ID" value="KAK2701989.1"/>
    <property type="molecule type" value="Genomic_DNA"/>
</dbReference>
<feature type="domain" description="USP" evidence="3">
    <location>
        <begin position="174"/>
        <end position="777"/>
    </location>
</feature>
<reference evidence="5" key="1">
    <citation type="submission" date="2023-07" db="EMBL/GenBank/DDBJ databases">
        <title>Chromosome-level genome assembly of Artemia franciscana.</title>
        <authorList>
            <person name="Jo E."/>
        </authorList>
    </citation>
    <scope>NUCLEOTIDE SEQUENCE</scope>
    <source>
        <tissue evidence="5">Whole body</tissue>
    </source>
</reference>
<keyword evidence="2" id="KW-0645">Protease</keyword>
<evidence type="ECO:0000313" key="5">
    <source>
        <dbReference type="EMBL" id="KAK2701989.1"/>
    </source>
</evidence>
<comment type="caution">
    <text evidence="5">The sequence shown here is derived from an EMBL/GenBank/DDBJ whole genome shotgun (WGS) entry which is preliminary data.</text>
</comment>
<dbReference type="SUPFAM" id="SSF49764">
    <property type="entry name" value="HSP20-like chaperones"/>
    <property type="match status" value="1"/>
</dbReference>
<dbReference type="InterPro" id="IPR001394">
    <property type="entry name" value="Peptidase_C19_UCH"/>
</dbReference>
<dbReference type="Pfam" id="PF00443">
    <property type="entry name" value="UCH"/>
    <property type="match status" value="2"/>
</dbReference>
<keyword evidence="2" id="KW-0788">Thiol protease</keyword>
<dbReference type="InterPro" id="IPR050185">
    <property type="entry name" value="Ub_carboxyl-term_hydrolase"/>
</dbReference>
<dbReference type="GO" id="GO:0004843">
    <property type="term" value="F:cysteine-type deubiquitinase activity"/>
    <property type="evidence" value="ECO:0007669"/>
    <property type="project" value="UniProtKB-UniRule"/>
</dbReference>
<dbReference type="Proteomes" id="UP001187531">
    <property type="component" value="Unassembled WGS sequence"/>
</dbReference>
<dbReference type="PANTHER" id="PTHR21646">
    <property type="entry name" value="UBIQUITIN CARBOXYL-TERMINAL HYDROLASE"/>
    <property type="match status" value="1"/>
</dbReference>
<dbReference type="GO" id="GO:0006508">
    <property type="term" value="P:proteolysis"/>
    <property type="evidence" value="ECO:0007669"/>
    <property type="project" value="UniProtKB-KW"/>
</dbReference>
<dbReference type="AlphaFoldDB" id="A0AA88H2D2"/>
<sequence>MTVLTDVGPSSPILLRDMKHSVIERNHSRKLTVEVYIKDVLPETFEADFDISSFKIKFQTRNTAFHACHNSANYNTSFVWNPQVFGEIEPQDCSCTVNSVKIAISLTKTSEESWNRLTLHPSQTSFQSSSNVQKINRARTPLSSSENLNAISEQETITNGNFNRIPDKHRPGFVGLDNIGNTCYLNSVIQCLINTIELKNYFEVSSFMEDINRDNPLGTNGSCAINFSAVLRKLWEGLEVSIAPAKLKELISQKVPQFAGYMQHDAQEFLTFLLDAVHEDLNRVKEKVYIEDKEDASDKSDRMKAKEAWDKYKLRNDSIIVDLFHGQFKSCLICPQCKKKSVTFDPFLSLSVPIPTLPKVYTIHLFYLDTKRRPEKHSIEVKEDATGHQLKDILSYRTGISSNELQIIDILNGMLRNVVDDDILVRNPNFLVAYELCNKPGLSWHLVFQRLLEPVTCNKCDLKVGSSKFQCSRCKAAYCSERCKIENINVHACHLKSRYKFVGVPFCVGIPSSGISFQELQLEVLSHARRFVEVVPIKGTLDLNSNEGEEVGETSLNDYFYMKCLNEDGEGIEKRFETNGLVNPSTRYLTVDWRCNPESSVCCSVKEKQLDFKMIGFVNDYALHVQDCLRLFQEPETLSQEEAWYCSQCKEHVQATKQLGIWKLPKILIIHLKRFSFKNSFTRNKIDTFVGFTLNNLDLSPFIQEVNESAVYDLFGVVNHKGSIYGGHYTAYARLLNGKSTDLGQFDWRLFDDSLVESVKSDDIISKDAYILFYRRRDHLETDYESNVCTNGMSSYSDLEVDENGGGECDDFRTMD</sequence>
<dbReference type="PANTHER" id="PTHR21646:SF74">
    <property type="entry name" value="UBIQUITIN CARBOXYL-TERMINAL HYDROLASE 19"/>
    <property type="match status" value="1"/>
</dbReference>
<organism evidence="5 6">
    <name type="scientific">Artemia franciscana</name>
    <name type="common">Brine shrimp</name>
    <name type="synonym">Artemia sanfranciscana</name>
    <dbReference type="NCBI Taxonomy" id="6661"/>
    <lineage>
        <taxon>Eukaryota</taxon>
        <taxon>Metazoa</taxon>
        <taxon>Ecdysozoa</taxon>
        <taxon>Arthropoda</taxon>
        <taxon>Crustacea</taxon>
        <taxon>Branchiopoda</taxon>
        <taxon>Anostraca</taxon>
        <taxon>Artemiidae</taxon>
        <taxon>Artemia</taxon>
    </lineage>
</organism>
<evidence type="ECO:0000256" key="1">
    <source>
        <dbReference type="ARBA" id="ARBA00000707"/>
    </source>
</evidence>
<dbReference type="InterPro" id="IPR028889">
    <property type="entry name" value="USP"/>
</dbReference>
<dbReference type="SUPFAM" id="SSF54001">
    <property type="entry name" value="Cysteine proteinases"/>
    <property type="match status" value="1"/>
</dbReference>
<gene>
    <name evidence="5" type="ORF">QYM36_019377</name>
</gene>
<dbReference type="PROSITE" id="PS51203">
    <property type="entry name" value="CS"/>
    <property type="match status" value="1"/>
</dbReference>
<comment type="similarity">
    <text evidence="2">Belongs to the peptidase C19 family.</text>
</comment>
<evidence type="ECO:0000256" key="2">
    <source>
        <dbReference type="RuleBase" id="RU366025"/>
    </source>
</evidence>
<dbReference type="GO" id="GO:0016579">
    <property type="term" value="P:protein deubiquitination"/>
    <property type="evidence" value="ECO:0007669"/>
    <property type="project" value="InterPro"/>
</dbReference>
<dbReference type="EC" id="3.4.19.12" evidence="2"/>
<dbReference type="PROSITE" id="PS00973">
    <property type="entry name" value="USP_2"/>
    <property type="match status" value="1"/>
</dbReference>
<feature type="domain" description="CS" evidence="4">
    <location>
        <begin position="15"/>
        <end position="118"/>
    </location>
</feature>
<dbReference type="PROSITE" id="PS50235">
    <property type="entry name" value="USP_3"/>
    <property type="match status" value="1"/>
</dbReference>
<evidence type="ECO:0000259" key="3">
    <source>
        <dbReference type="PROSITE" id="PS50235"/>
    </source>
</evidence>
<keyword evidence="2" id="KW-0378">Hydrolase</keyword>
<accession>A0AA88H2D2</accession>
<proteinExistence type="inferred from homology"/>
<protein>
    <recommendedName>
        <fullName evidence="2">Ubiquitin carboxyl-terminal hydrolase</fullName>
        <ecNumber evidence="2">3.4.19.12</ecNumber>
    </recommendedName>
</protein>
<dbReference type="PROSITE" id="PS00972">
    <property type="entry name" value="USP_1"/>
    <property type="match status" value="1"/>
</dbReference>
<evidence type="ECO:0000259" key="4">
    <source>
        <dbReference type="PROSITE" id="PS51203"/>
    </source>
</evidence>
<dbReference type="Gene3D" id="3.90.70.10">
    <property type="entry name" value="Cysteine proteinases"/>
    <property type="match status" value="2"/>
</dbReference>
<dbReference type="CDD" id="cd02674">
    <property type="entry name" value="Peptidase_C19R"/>
    <property type="match status" value="1"/>
</dbReference>
<dbReference type="InterPro" id="IPR008978">
    <property type="entry name" value="HSP20-like_chaperone"/>
</dbReference>
<name>A0AA88H2D2_ARTSF</name>
<dbReference type="InterPro" id="IPR018200">
    <property type="entry name" value="USP_CS"/>
</dbReference>
<keyword evidence="6" id="KW-1185">Reference proteome</keyword>